<sequence>MFETSSDGTVTPVAAGDFHELPVRDAVAHDPSEDCVCGPTADLKKCDDGVVRLFLHHHALVSPKIV</sequence>
<organism evidence="1">
    <name type="scientific">uncultured Nocardioidaceae bacterium</name>
    <dbReference type="NCBI Taxonomy" id="253824"/>
    <lineage>
        <taxon>Bacteria</taxon>
        <taxon>Bacillati</taxon>
        <taxon>Actinomycetota</taxon>
        <taxon>Actinomycetes</taxon>
        <taxon>Propionibacteriales</taxon>
        <taxon>Nocardioidaceae</taxon>
        <taxon>environmental samples</taxon>
    </lineage>
</organism>
<gene>
    <name evidence="1" type="ORF">AVDCRST_MAG29-278</name>
</gene>
<dbReference type="EMBL" id="CADCUG010000025">
    <property type="protein sequence ID" value="CAA9318585.1"/>
    <property type="molecule type" value="Genomic_DNA"/>
</dbReference>
<reference evidence="1" key="1">
    <citation type="submission" date="2020-02" db="EMBL/GenBank/DDBJ databases">
        <authorList>
            <person name="Meier V. D."/>
        </authorList>
    </citation>
    <scope>NUCLEOTIDE SEQUENCE</scope>
    <source>
        <strain evidence="1">AVDCRST_MAG29</strain>
    </source>
</reference>
<dbReference type="AlphaFoldDB" id="A0A6J4KYT1"/>
<protein>
    <submittedName>
        <fullName evidence="1">Uncharacterized protein</fullName>
    </submittedName>
</protein>
<name>A0A6J4KYT1_9ACTN</name>
<proteinExistence type="predicted"/>
<accession>A0A6J4KYT1</accession>
<evidence type="ECO:0000313" key="1">
    <source>
        <dbReference type="EMBL" id="CAA9318585.1"/>
    </source>
</evidence>